<reference evidence="6 7" key="2">
    <citation type="submission" date="2018-11" db="EMBL/GenBank/DDBJ databases">
        <authorList>
            <consortium name="Pathogen Informatics"/>
        </authorList>
    </citation>
    <scope>NUCLEOTIDE SEQUENCE [LARGE SCALE GENOMIC DNA]</scope>
</reference>
<dbReference type="PANTHER" id="PTHR19961:SF18">
    <property type="entry name" value="FI19014P1"/>
    <property type="match status" value="1"/>
</dbReference>
<evidence type="ECO:0000259" key="4">
    <source>
        <dbReference type="PROSITE" id="PS50021"/>
    </source>
</evidence>
<feature type="domain" description="Calponin-homology (CH)" evidence="4">
    <location>
        <begin position="262"/>
        <end position="371"/>
    </location>
</feature>
<dbReference type="PROSITE" id="PS50021">
    <property type="entry name" value="CH"/>
    <property type="match status" value="2"/>
</dbReference>
<evidence type="ECO:0000313" key="7">
    <source>
        <dbReference type="Proteomes" id="UP000278807"/>
    </source>
</evidence>
<dbReference type="PROSITE" id="PS00020">
    <property type="entry name" value="ACTININ_2"/>
    <property type="match status" value="1"/>
</dbReference>
<protein>
    <submittedName>
        <fullName evidence="8">Ca2+-binding actin-bundling protein</fullName>
    </submittedName>
</protein>
<dbReference type="Proteomes" id="UP000278807">
    <property type="component" value="Unassembled WGS sequence"/>
</dbReference>
<dbReference type="SUPFAM" id="SSF47576">
    <property type="entry name" value="Calponin-homology domain, CH-domain"/>
    <property type="match status" value="1"/>
</dbReference>
<dbReference type="FunFam" id="1.10.418.10:FF:000042">
    <property type="entry name" value="Fimbrin, putative"/>
    <property type="match status" value="1"/>
</dbReference>
<gene>
    <name evidence="6" type="ORF">HNAJ_LOCUS9324</name>
</gene>
<name>A0A0R3TPD7_RODNA</name>
<dbReference type="GO" id="GO:0005509">
    <property type="term" value="F:calcium ion binding"/>
    <property type="evidence" value="ECO:0007669"/>
    <property type="project" value="InterPro"/>
</dbReference>
<evidence type="ECO:0000256" key="3">
    <source>
        <dbReference type="SAM" id="MobiDB-lite"/>
    </source>
</evidence>
<evidence type="ECO:0000256" key="1">
    <source>
        <dbReference type="ARBA" id="ARBA00022737"/>
    </source>
</evidence>
<dbReference type="InterPro" id="IPR002048">
    <property type="entry name" value="EF_hand_dom"/>
</dbReference>
<keyword evidence="2" id="KW-0009">Actin-binding</keyword>
<dbReference type="EMBL" id="UZAE01012573">
    <property type="protein sequence ID" value="VDO05754.1"/>
    <property type="molecule type" value="Genomic_DNA"/>
</dbReference>
<keyword evidence="7" id="KW-1185">Reference proteome</keyword>
<dbReference type="SMART" id="SM00033">
    <property type="entry name" value="CH"/>
    <property type="match status" value="2"/>
</dbReference>
<dbReference type="OrthoDB" id="431378at2759"/>
<feature type="compositionally biased region" description="Pro residues" evidence="3">
    <location>
        <begin position="392"/>
        <end position="408"/>
    </location>
</feature>
<dbReference type="GO" id="GO:0051017">
    <property type="term" value="P:actin filament bundle assembly"/>
    <property type="evidence" value="ECO:0007669"/>
    <property type="project" value="InterPro"/>
</dbReference>
<feature type="region of interest" description="Disordered" evidence="3">
    <location>
        <begin position="372"/>
        <end position="408"/>
    </location>
</feature>
<dbReference type="GO" id="GO:0005884">
    <property type="term" value="C:actin filament"/>
    <property type="evidence" value="ECO:0007669"/>
    <property type="project" value="TreeGrafter"/>
</dbReference>
<reference evidence="8" key="1">
    <citation type="submission" date="2016-04" db="UniProtKB">
        <authorList>
            <consortium name="WormBaseParasite"/>
        </authorList>
    </citation>
    <scope>IDENTIFICATION</scope>
</reference>
<sequence length="462" mass="52082">MGSRGDRQLARYSDLLTVFNLFDRDQSGFLNETAVLASLKSLGFNKTHGELRTAIEKCEINFAEKKMNFSEFKRVYQEFCKQEASGSVDPVAVRTTIYQYGSSVSPHGDDTLHSVSEDEQIAFCGWVERNLKNDDTCKEYFPFKDNGDDLYEKCSDGFLLCKIINCSAPQTIDLRALHRGSRLTTYQVMENITLALNSARAIGCNVVNIGSADIMDGTRHLLLGLLWQIIKIGLLRQINVVAHSELVALLNEDESISEFAKLSPEQILMRWVNYHLKRAECEARMENFTLDVKDCEVYAYLLEQISPPEKKPFLHSAQAILNAVDLVQRAEMVLQNAEKLDCRVFVQPKDIINGSMKLNLAFLANLFNTNPALDPSPQPPPVIEETREEKSPTPPPPPPSPSPTPPSLPLPSRWECLLAWVRALLPQCSNEEGIRLPHTWYRANYDLIEGKTTKLTGKYLAD</sequence>
<dbReference type="InterPro" id="IPR011992">
    <property type="entry name" value="EF-hand-dom_pair"/>
</dbReference>
<dbReference type="Pfam" id="PF00307">
    <property type="entry name" value="CH"/>
    <property type="match status" value="2"/>
</dbReference>
<dbReference type="Gene3D" id="1.10.418.10">
    <property type="entry name" value="Calponin-like domain"/>
    <property type="match status" value="2"/>
</dbReference>
<feature type="domain" description="Calponin-homology (CH)" evidence="4">
    <location>
        <begin position="117"/>
        <end position="234"/>
    </location>
</feature>
<dbReference type="InterPro" id="IPR001589">
    <property type="entry name" value="Actinin_actin-bd_CS"/>
</dbReference>
<dbReference type="GO" id="GO:0032432">
    <property type="term" value="C:actin filament bundle"/>
    <property type="evidence" value="ECO:0007669"/>
    <property type="project" value="TreeGrafter"/>
</dbReference>
<dbReference type="InterPro" id="IPR001715">
    <property type="entry name" value="CH_dom"/>
</dbReference>
<dbReference type="PROSITE" id="PS50222">
    <property type="entry name" value="EF_HAND_2"/>
    <property type="match status" value="1"/>
</dbReference>
<dbReference type="PANTHER" id="PTHR19961">
    <property type="entry name" value="FIMBRIN/PLASTIN"/>
    <property type="match status" value="1"/>
</dbReference>
<accession>A0A0R3TPD7</accession>
<dbReference type="GO" id="GO:0005737">
    <property type="term" value="C:cytoplasm"/>
    <property type="evidence" value="ECO:0007669"/>
    <property type="project" value="TreeGrafter"/>
</dbReference>
<organism evidence="8">
    <name type="scientific">Rodentolepis nana</name>
    <name type="common">Dwarf tapeworm</name>
    <name type="synonym">Hymenolepis nana</name>
    <dbReference type="NCBI Taxonomy" id="102285"/>
    <lineage>
        <taxon>Eukaryota</taxon>
        <taxon>Metazoa</taxon>
        <taxon>Spiralia</taxon>
        <taxon>Lophotrochozoa</taxon>
        <taxon>Platyhelminthes</taxon>
        <taxon>Cestoda</taxon>
        <taxon>Eucestoda</taxon>
        <taxon>Cyclophyllidea</taxon>
        <taxon>Hymenolepididae</taxon>
        <taxon>Rodentolepis</taxon>
    </lineage>
</organism>
<dbReference type="InterPro" id="IPR036872">
    <property type="entry name" value="CH_dom_sf"/>
</dbReference>
<evidence type="ECO:0000256" key="2">
    <source>
        <dbReference type="ARBA" id="ARBA00023203"/>
    </source>
</evidence>
<evidence type="ECO:0000259" key="5">
    <source>
        <dbReference type="PROSITE" id="PS50222"/>
    </source>
</evidence>
<dbReference type="AlphaFoldDB" id="A0A0R3TPD7"/>
<proteinExistence type="predicted"/>
<dbReference type="STRING" id="102285.A0A0R3TPD7"/>
<feature type="domain" description="EF-hand" evidence="5">
    <location>
        <begin position="10"/>
        <end position="45"/>
    </location>
</feature>
<dbReference type="WBParaSite" id="HNAJ_0000932901-mRNA-1">
    <property type="protein sequence ID" value="HNAJ_0000932901-mRNA-1"/>
    <property type="gene ID" value="HNAJ_0000932901"/>
</dbReference>
<dbReference type="InterPro" id="IPR039959">
    <property type="entry name" value="Fimbrin/Plastin"/>
</dbReference>
<evidence type="ECO:0000313" key="8">
    <source>
        <dbReference type="WBParaSite" id="HNAJ_0000932901-mRNA-1"/>
    </source>
</evidence>
<dbReference type="GO" id="GO:0051639">
    <property type="term" value="P:actin filament network formation"/>
    <property type="evidence" value="ECO:0007669"/>
    <property type="project" value="TreeGrafter"/>
</dbReference>
<evidence type="ECO:0000313" key="6">
    <source>
        <dbReference type="EMBL" id="VDO05754.1"/>
    </source>
</evidence>
<keyword evidence="1" id="KW-0677">Repeat</keyword>
<dbReference type="Gene3D" id="1.10.238.10">
    <property type="entry name" value="EF-hand"/>
    <property type="match status" value="1"/>
</dbReference>
<dbReference type="SUPFAM" id="SSF47473">
    <property type="entry name" value="EF-hand"/>
    <property type="match status" value="1"/>
</dbReference>
<dbReference type="GO" id="GO:0051015">
    <property type="term" value="F:actin filament binding"/>
    <property type="evidence" value="ECO:0007669"/>
    <property type="project" value="InterPro"/>
</dbReference>